<dbReference type="PANTHER" id="PTHR35372:SF2">
    <property type="entry name" value="SF3 HELICASE DOMAIN-CONTAINING PROTEIN"/>
    <property type="match status" value="1"/>
</dbReference>
<dbReference type="InterPro" id="IPR027417">
    <property type="entry name" value="P-loop_NTPase"/>
</dbReference>
<proteinExistence type="predicted"/>
<dbReference type="GO" id="GO:0005524">
    <property type="term" value="F:ATP binding"/>
    <property type="evidence" value="ECO:0007669"/>
    <property type="project" value="UniProtKB-KW"/>
</dbReference>
<feature type="domain" description="SF3 helicase" evidence="5">
    <location>
        <begin position="509"/>
        <end position="668"/>
    </location>
</feature>
<dbReference type="Pfam" id="PF19263">
    <property type="entry name" value="DUF5906"/>
    <property type="match status" value="1"/>
</dbReference>
<evidence type="ECO:0000313" key="6">
    <source>
        <dbReference type="EMBL" id="TWT35626.1"/>
    </source>
</evidence>
<dbReference type="SMART" id="SM00885">
    <property type="entry name" value="D5_N"/>
    <property type="match status" value="1"/>
</dbReference>
<dbReference type="AlphaFoldDB" id="A0A5C5VAJ9"/>
<dbReference type="InterPro" id="IPR006500">
    <property type="entry name" value="Helicase_put_C_phage/plasmid"/>
</dbReference>
<dbReference type="Pfam" id="PF08706">
    <property type="entry name" value="D5_N"/>
    <property type="match status" value="1"/>
</dbReference>
<dbReference type="InterPro" id="IPR015330">
    <property type="entry name" value="DNA_primase/pol_bifunc_N"/>
</dbReference>
<dbReference type="Proteomes" id="UP000316714">
    <property type="component" value="Unassembled WGS sequence"/>
</dbReference>
<dbReference type="PROSITE" id="PS51206">
    <property type="entry name" value="SF3_HELICASE_1"/>
    <property type="match status" value="1"/>
</dbReference>
<evidence type="ECO:0000256" key="4">
    <source>
        <dbReference type="SAM" id="MobiDB-lite"/>
    </source>
</evidence>
<feature type="region of interest" description="Disordered" evidence="4">
    <location>
        <begin position="214"/>
        <end position="234"/>
    </location>
</feature>
<dbReference type="OrthoDB" id="288091at2"/>
<accession>A0A5C5VAJ9</accession>
<dbReference type="InterPro" id="IPR051620">
    <property type="entry name" value="ORF904-like_C"/>
</dbReference>
<dbReference type="SUPFAM" id="SSF52540">
    <property type="entry name" value="P-loop containing nucleoside triphosphate hydrolases"/>
    <property type="match status" value="1"/>
</dbReference>
<protein>
    <recommendedName>
        <fullName evidence="5">SF3 helicase domain-containing protein</fullName>
    </recommendedName>
</protein>
<evidence type="ECO:0000256" key="1">
    <source>
        <dbReference type="ARBA" id="ARBA00022741"/>
    </source>
</evidence>
<keyword evidence="1" id="KW-0547">Nucleotide-binding</keyword>
<evidence type="ECO:0000259" key="5">
    <source>
        <dbReference type="PROSITE" id="PS51206"/>
    </source>
</evidence>
<dbReference type="EMBL" id="SIHJ01000001">
    <property type="protein sequence ID" value="TWT35626.1"/>
    <property type="molecule type" value="Genomic_DNA"/>
</dbReference>
<keyword evidence="3" id="KW-0067">ATP-binding</keyword>
<sequence length="790" mass="87104">MTTESLTDYRNELKTWASKLRGKGLRVRAAEGKNPGAMGANWQTAEPTEAALNAFIDRSATPTIGILAGPYSPPDGAEGQIVVMVDIDSDEEMEAAKELFDGEIPPCWWANTGRGHRLSFRAAASDLPADRGNVHFRGSNGAKVMVQIGTGGKGAFSVLPPSRHYVSDGKGGWTATGNRYEWKVGHSPDAIPELPTLPDDVAKKLKELAENDAEAKKQHEAKLEGIDRKEGDPDTGVHRGCLAAMIETTKNMEDVSDGSKRLAVCMRRAAEHYLSNDCALATLQEYEEQTTPFLSSFTDSERLDRLRQAERSPDVTTGGALVELDFATFAPIALRGLSDDGNTERLVSLVDGDIKYVPECKQWATYLPKSGLWRFSSEPNDLRYMARKNLAAMVRAELQLAYSLGMDVDEEMVKQYENFAKSSANHARIRDAVKLAADDPAMRLGLAAFDSDPYLLGTPNGVLDLNAGRLLTANRKALLTKATKALFGDAAKATKFLEFLNETFQSDTTMIAYMQRLLGLSLIGKQLEHVLPVCYGSGANGKSVLFDTVSHVLGDYAAPLPDGLLTASRWDRHPTDIASLHGKRFCFAEETAQGAELDEAKVKRLTGGSALTARFVQKDFFTFNPSHSLFLMTNHKPEIRGTDTGIWRRIKVVSFDNIVPEEQRNPHLKNQLLDEQDHILAWLVEGCSEYLASGLQEPPQVQLHTEKYQQHSDPVRQFLSEAIKPADGGFLATQDIKANWEAWSQENDVWAAGPIEKRLREHYPGLSTNRNGKRGYKNLAFQDDTYALGV</sequence>
<evidence type="ECO:0000313" key="7">
    <source>
        <dbReference type="Proteomes" id="UP000316714"/>
    </source>
</evidence>
<gene>
    <name evidence="6" type="ORF">KOR34_05200</name>
</gene>
<reference evidence="6 7" key="1">
    <citation type="submission" date="2019-02" db="EMBL/GenBank/DDBJ databases">
        <title>Deep-cultivation of Planctomycetes and their phenomic and genomic characterization uncovers novel biology.</title>
        <authorList>
            <person name="Wiegand S."/>
            <person name="Jogler M."/>
            <person name="Boedeker C."/>
            <person name="Pinto D."/>
            <person name="Vollmers J."/>
            <person name="Rivas-Marin E."/>
            <person name="Kohn T."/>
            <person name="Peeters S.H."/>
            <person name="Heuer A."/>
            <person name="Rast P."/>
            <person name="Oberbeckmann S."/>
            <person name="Bunk B."/>
            <person name="Jeske O."/>
            <person name="Meyerdierks A."/>
            <person name="Storesund J.E."/>
            <person name="Kallscheuer N."/>
            <person name="Luecker S."/>
            <person name="Lage O.M."/>
            <person name="Pohl T."/>
            <person name="Merkel B.J."/>
            <person name="Hornburger P."/>
            <person name="Mueller R.-W."/>
            <person name="Bruemmer F."/>
            <person name="Labrenz M."/>
            <person name="Spormann A.M."/>
            <person name="Op Den Camp H."/>
            <person name="Overmann J."/>
            <person name="Amann R."/>
            <person name="Jetten M.S.M."/>
            <person name="Mascher T."/>
            <person name="Medema M.H."/>
            <person name="Devos D.P."/>
            <person name="Kaster A.-K."/>
            <person name="Ovreas L."/>
            <person name="Rohde M."/>
            <person name="Galperin M.Y."/>
            <person name="Jogler C."/>
        </authorList>
    </citation>
    <scope>NUCLEOTIDE SEQUENCE [LARGE SCALE GENOMIC DNA]</scope>
    <source>
        <strain evidence="6 7">KOR34</strain>
    </source>
</reference>
<dbReference type="Pfam" id="PF09250">
    <property type="entry name" value="Prim-Pol"/>
    <property type="match status" value="1"/>
</dbReference>
<dbReference type="NCBIfam" id="TIGR01613">
    <property type="entry name" value="primase_Cterm"/>
    <property type="match status" value="1"/>
</dbReference>
<dbReference type="RefSeq" id="WP_146561935.1">
    <property type="nucleotide sequence ID" value="NZ_SIHJ01000001.1"/>
</dbReference>
<keyword evidence="2" id="KW-0378">Hydrolase</keyword>
<dbReference type="GO" id="GO:0016787">
    <property type="term" value="F:hydrolase activity"/>
    <property type="evidence" value="ECO:0007669"/>
    <property type="project" value="UniProtKB-KW"/>
</dbReference>
<dbReference type="InterPro" id="IPR014015">
    <property type="entry name" value="Helicase_SF3_DNA-vir"/>
</dbReference>
<dbReference type="PANTHER" id="PTHR35372">
    <property type="entry name" value="ATP BINDING PROTEIN-RELATED"/>
    <property type="match status" value="1"/>
</dbReference>
<evidence type="ECO:0000256" key="3">
    <source>
        <dbReference type="ARBA" id="ARBA00022840"/>
    </source>
</evidence>
<keyword evidence="7" id="KW-1185">Reference proteome</keyword>
<dbReference type="InterPro" id="IPR014818">
    <property type="entry name" value="Phage/plasmid_primase_P4_C"/>
</dbReference>
<evidence type="ECO:0000256" key="2">
    <source>
        <dbReference type="ARBA" id="ARBA00022801"/>
    </source>
</evidence>
<organism evidence="6 7">
    <name type="scientific">Posidoniimonas corsicana</name>
    <dbReference type="NCBI Taxonomy" id="1938618"/>
    <lineage>
        <taxon>Bacteria</taxon>
        <taxon>Pseudomonadati</taxon>
        <taxon>Planctomycetota</taxon>
        <taxon>Planctomycetia</taxon>
        <taxon>Pirellulales</taxon>
        <taxon>Lacipirellulaceae</taxon>
        <taxon>Posidoniimonas</taxon>
    </lineage>
</organism>
<name>A0A5C5VAJ9_9BACT</name>
<comment type="caution">
    <text evidence="6">The sequence shown here is derived from an EMBL/GenBank/DDBJ whole genome shotgun (WGS) entry which is preliminary data.</text>
</comment>
<dbReference type="Gene3D" id="3.40.50.300">
    <property type="entry name" value="P-loop containing nucleotide triphosphate hydrolases"/>
    <property type="match status" value="1"/>
</dbReference>
<dbReference type="InterPro" id="IPR045455">
    <property type="entry name" value="NrS-1_pol-like_helicase"/>
</dbReference>